<evidence type="ECO:0000259" key="2">
    <source>
        <dbReference type="PROSITE" id="PS51832"/>
    </source>
</evidence>
<dbReference type="RefSeq" id="WP_148073248.1">
    <property type="nucleotide sequence ID" value="NZ_CP042913.1"/>
</dbReference>
<dbReference type="SUPFAM" id="SSF109604">
    <property type="entry name" value="HD-domain/PDEase-like"/>
    <property type="match status" value="1"/>
</dbReference>
<dbReference type="OrthoDB" id="9804747at2"/>
<dbReference type="CDD" id="cd00077">
    <property type="entry name" value="HDc"/>
    <property type="match status" value="1"/>
</dbReference>
<dbReference type="Proteomes" id="UP000323917">
    <property type="component" value="Chromosome"/>
</dbReference>
<keyword evidence="1" id="KW-1133">Transmembrane helix</keyword>
<evidence type="ECO:0000313" key="4">
    <source>
        <dbReference type="Proteomes" id="UP000323917"/>
    </source>
</evidence>
<dbReference type="InterPro" id="IPR052020">
    <property type="entry name" value="Cyclic_di-GMP/3'3'-cGAMP_PDE"/>
</dbReference>
<sequence>MTKLQIRSRCFLLALLVSAQAGCLLFGVAWATGWLWDTYQFVVNDYVSSAGRAEAHELAIEVKALGVTTSEPGTQDWQKLQQLCEITNIPNDGVLCIMRRDNGALLCHPDLKADPGLLRLFPGKSLLTNDETSGPITQLVREAESQRLPVVNGKVELYGQLHTFTGFSMPSINAILGVYQSNVSIASFAASTIRPVMQIGYILVAFIVGATAMITIFLLNRYEDGLADSNSKLEEQVTERTQSLVRTRNAVTFGLARLAEFRDIATGKHLERIRSYVSILATEMARTNPEIAPGFVADLAAASSLHDIGKVGIPDAILLKPDQLKPSERKAIEMHTTFGKECLSAIRKQLGNDDFLEVAEQIAATHHEHWDGSGYPQGLQGKEIPLTGRIVALADVYDALTSDRPYKKAVSHEAAREWIVTRYAQQFDPAVVEAFVAREDDFRRICHSKRDTRTKAAQKTNPVSDSCEFDSAVLAVTR</sequence>
<dbReference type="Pfam" id="PF13487">
    <property type="entry name" value="HD_5"/>
    <property type="match status" value="1"/>
</dbReference>
<dbReference type="EMBL" id="CP042913">
    <property type="protein sequence ID" value="QEG34623.1"/>
    <property type="molecule type" value="Genomic_DNA"/>
</dbReference>
<accession>A0A5B9QKK9</accession>
<keyword evidence="1" id="KW-0812">Transmembrane</keyword>
<dbReference type="KEGG" id="bgok:Pr1d_19050"/>
<gene>
    <name evidence="3" type="primary">rpfG_2</name>
    <name evidence="3" type="ORF">Pr1d_19050</name>
</gene>
<dbReference type="PROSITE" id="PS51832">
    <property type="entry name" value="HD_GYP"/>
    <property type="match status" value="1"/>
</dbReference>
<dbReference type="GO" id="GO:0071111">
    <property type="term" value="F:cyclic-guanylate-specific phosphodiesterase activity"/>
    <property type="evidence" value="ECO:0007669"/>
    <property type="project" value="UniProtKB-EC"/>
</dbReference>
<keyword evidence="1" id="KW-0472">Membrane</keyword>
<dbReference type="InterPro" id="IPR037522">
    <property type="entry name" value="HD_GYP_dom"/>
</dbReference>
<feature type="domain" description="HD-GYP" evidence="2">
    <location>
        <begin position="244"/>
        <end position="451"/>
    </location>
</feature>
<dbReference type="PANTHER" id="PTHR45228">
    <property type="entry name" value="CYCLIC DI-GMP PHOSPHODIESTERASE TM_0186-RELATED"/>
    <property type="match status" value="1"/>
</dbReference>
<protein>
    <submittedName>
        <fullName evidence="3">Cyclic di-GMP phosphodiesterase response regulator RpfG</fullName>
        <ecNumber evidence="3">3.1.4.52</ecNumber>
    </submittedName>
</protein>
<dbReference type="Gene3D" id="1.10.3210.10">
    <property type="entry name" value="Hypothetical protein af1432"/>
    <property type="match status" value="1"/>
</dbReference>
<proteinExistence type="predicted"/>
<reference evidence="3 4" key="1">
    <citation type="submission" date="2019-08" db="EMBL/GenBank/DDBJ databases">
        <title>Deep-cultivation of Planctomycetes and their phenomic and genomic characterization uncovers novel biology.</title>
        <authorList>
            <person name="Wiegand S."/>
            <person name="Jogler M."/>
            <person name="Boedeker C."/>
            <person name="Pinto D."/>
            <person name="Vollmers J."/>
            <person name="Rivas-Marin E."/>
            <person name="Kohn T."/>
            <person name="Peeters S.H."/>
            <person name="Heuer A."/>
            <person name="Rast P."/>
            <person name="Oberbeckmann S."/>
            <person name="Bunk B."/>
            <person name="Jeske O."/>
            <person name="Meyerdierks A."/>
            <person name="Storesund J.E."/>
            <person name="Kallscheuer N."/>
            <person name="Luecker S."/>
            <person name="Lage O.M."/>
            <person name="Pohl T."/>
            <person name="Merkel B.J."/>
            <person name="Hornburger P."/>
            <person name="Mueller R.-W."/>
            <person name="Bruemmer F."/>
            <person name="Labrenz M."/>
            <person name="Spormann A.M."/>
            <person name="Op den Camp H."/>
            <person name="Overmann J."/>
            <person name="Amann R."/>
            <person name="Jetten M.S.M."/>
            <person name="Mascher T."/>
            <person name="Medema M.H."/>
            <person name="Devos D.P."/>
            <person name="Kaster A.-K."/>
            <person name="Ovreas L."/>
            <person name="Rohde M."/>
            <person name="Galperin M.Y."/>
            <person name="Jogler C."/>
        </authorList>
    </citation>
    <scope>NUCLEOTIDE SEQUENCE [LARGE SCALE GENOMIC DNA]</scope>
    <source>
        <strain evidence="3 4">Pr1d</strain>
    </source>
</reference>
<feature type="transmembrane region" description="Helical" evidence="1">
    <location>
        <begin position="199"/>
        <end position="219"/>
    </location>
</feature>
<keyword evidence="4" id="KW-1185">Reference proteome</keyword>
<evidence type="ECO:0000313" key="3">
    <source>
        <dbReference type="EMBL" id="QEG34623.1"/>
    </source>
</evidence>
<dbReference type="AlphaFoldDB" id="A0A5B9QKK9"/>
<dbReference type="SMART" id="SM00471">
    <property type="entry name" value="HDc"/>
    <property type="match status" value="1"/>
</dbReference>
<dbReference type="EC" id="3.1.4.52" evidence="3"/>
<organism evidence="3 4">
    <name type="scientific">Bythopirellula goksoeyrii</name>
    <dbReference type="NCBI Taxonomy" id="1400387"/>
    <lineage>
        <taxon>Bacteria</taxon>
        <taxon>Pseudomonadati</taxon>
        <taxon>Planctomycetota</taxon>
        <taxon>Planctomycetia</taxon>
        <taxon>Pirellulales</taxon>
        <taxon>Lacipirellulaceae</taxon>
        <taxon>Bythopirellula</taxon>
    </lineage>
</organism>
<dbReference type="InterPro" id="IPR003607">
    <property type="entry name" value="HD/PDEase_dom"/>
</dbReference>
<name>A0A5B9QKK9_9BACT</name>
<keyword evidence="3" id="KW-0378">Hydrolase</keyword>
<evidence type="ECO:0000256" key="1">
    <source>
        <dbReference type="SAM" id="Phobius"/>
    </source>
</evidence>
<dbReference type="PANTHER" id="PTHR45228:SF5">
    <property type="entry name" value="CYCLIC DI-GMP PHOSPHODIESTERASE VC_1348-RELATED"/>
    <property type="match status" value="1"/>
</dbReference>